<dbReference type="InterPro" id="IPR027417">
    <property type="entry name" value="P-loop_NTPase"/>
</dbReference>
<evidence type="ECO:0000313" key="1">
    <source>
        <dbReference type="EMBL" id="KAF5683746.1"/>
    </source>
</evidence>
<proteinExistence type="predicted"/>
<keyword evidence="2" id="KW-1185">Reference proteome</keyword>
<gene>
    <name evidence="1" type="ORF">FCIRC_4254</name>
</gene>
<evidence type="ECO:0000313" key="2">
    <source>
        <dbReference type="Proteomes" id="UP000572754"/>
    </source>
</evidence>
<dbReference type="EMBL" id="JAAQPE010000138">
    <property type="protein sequence ID" value="KAF5683746.1"/>
    <property type="molecule type" value="Genomic_DNA"/>
</dbReference>
<accession>A0A8H5X573</accession>
<name>A0A8H5X573_FUSCI</name>
<dbReference type="Gene3D" id="3.40.50.300">
    <property type="entry name" value="P-loop containing nucleotide triphosphate hydrolases"/>
    <property type="match status" value="2"/>
</dbReference>
<dbReference type="AlphaFoldDB" id="A0A8H5X573"/>
<dbReference type="Pfam" id="PF17784">
    <property type="entry name" value="Sulfotransfer_4"/>
    <property type="match status" value="1"/>
</dbReference>
<reference evidence="1 2" key="2">
    <citation type="submission" date="2020-05" db="EMBL/GenBank/DDBJ databases">
        <title>Identification and distribution of gene clusters putatively required for synthesis of sphingolipid metabolism inhibitors in phylogenetically diverse species of the filamentous fungus Fusarium.</title>
        <authorList>
            <person name="Kim H.-S."/>
            <person name="Busman M."/>
            <person name="Brown D.W."/>
            <person name="Divon H."/>
            <person name="Uhlig S."/>
            <person name="Proctor R.H."/>
        </authorList>
    </citation>
    <scope>NUCLEOTIDE SEQUENCE [LARGE SCALE GENOMIC DNA]</scope>
    <source>
        <strain evidence="1 2">NRRL 25331</strain>
    </source>
</reference>
<dbReference type="InterPro" id="IPR040632">
    <property type="entry name" value="Sulfotransfer_4"/>
</dbReference>
<dbReference type="PANTHER" id="PTHR36978:SF4">
    <property type="entry name" value="P-LOOP CONTAINING NUCLEOSIDE TRIPHOSPHATE HYDROLASE PROTEIN"/>
    <property type="match status" value="1"/>
</dbReference>
<comment type="caution">
    <text evidence="1">The sequence shown here is derived from an EMBL/GenBank/DDBJ whole genome shotgun (WGS) entry which is preliminary data.</text>
</comment>
<sequence length="379" mass="42398">MTIDQDEVLFHTRDVAALEENMLPAPSAVDGTPPDRPDYIGRLGNLSTQMAERFAQTQNMQRLRKSLVLTQKTIAIMSQNHTDFADQSHSLGSQSRKRFLYIGELSDIDEAVALMTRAVYLTPGDSQILPGRLHDLALALGDKYSFTGQVLASSTMHYIAMASKWQSIRERGKSALSTFHWLLLCSGWDLILRRSVSADKPTPLVDRQVLHVNKVWKPIPGVQIRANLDCNYFFRCRVPGKQMHVLCLGLSQSDTGSLRSALMILGYSDVYHGFLITALQREDCAFWVALMRRKPHDPTNSQEAIDFDSFLANCEAVTDGPANVFGEELLSYYPNAKVILNRRRDVDAWGPLCEFLGKPVPDVPFPDGNKGGGQFYYPG</sequence>
<organism evidence="1 2">
    <name type="scientific">Fusarium circinatum</name>
    <name type="common">Pitch canker fungus</name>
    <name type="synonym">Gibberella circinata</name>
    <dbReference type="NCBI Taxonomy" id="48490"/>
    <lineage>
        <taxon>Eukaryota</taxon>
        <taxon>Fungi</taxon>
        <taxon>Dikarya</taxon>
        <taxon>Ascomycota</taxon>
        <taxon>Pezizomycotina</taxon>
        <taxon>Sordariomycetes</taxon>
        <taxon>Hypocreomycetidae</taxon>
        <taxon>Hypocreales</taxon>
        <taxon>Nectriaceae</taxon>
        <taxon>Fusarium</taxon>
        <taxon>Fusarium fujikuroi species complex</taxon>
    </lineage>
</organism>
<dbReference type="PANTHER" id="PTHR36978">
    <property type="entry name" value="P-LOOP CONTAINING NUCLEOTIDE TRIPHOSPHATE HYDROLASE"/>
    <property type="match status" value="1"/>
</dbReference>
<dbReference type="Proteomes" id="UP000572754">
    <property type="component" value="Unassembled WGS sequence"/>
</dbReference>
<reference evidence="2" key="1">
    <citation type="journal article" date="2020" name="BMC Genomics">
        <title>Correction to: Identification and distribution of gene clusters required for synthesis of sphingolipid metabolism inhibitors in diverse species of the filamentous fungus Fusarium.</title>
        <authorList>
            <person name="Kim H.S."/>
            <person name="Lohmar J.M."/>
            <person name="Busman M."/>
            <person name="Brown D.W."/>
            <person name="Naumann T.A."/>
            <person name="Divon H.H."/>
            <person name="Lysoe E."/>
            <person name="Uhlig S."/>
            <person name="Proctor R.H."/>
        </authorList>
    </citation>
    <scope>NUCLEOTIDE SEQUENCE [LARGE SCALE GENOMIC DNA]</scope>
    <source>
        <strain evidence="2">NRRL 25331</strain>
    </source>
</reference>
<protein>
    <submittedName>
        <fullName evidence="1">Uncharacterized protein</fullName>
    </submittedName>
</protein>